<name>A0ABV6M294_9ACTN</name>
<dbReference type="EMBL" id="JBHLUH010000017">
    <property type="protein sequence ID" value="MFC0528629.1"/>
    <property type="molecule type" value="Genomic_DNA"/>
</dbReference>
<protein>
    <submittedName>
        <fullName evidence="1">Uncharacterized protein</fullName>
    </submittedName>
</protein>
<sequence>MVPAAWAELEGAGTTECVVTCQPGQNPGHLDEEIRALPTAFDPDGARAG</sequence>
<gene>
    <name evidence="1" type="ORF">ACFFIA_13250</name>
</gene>
<comment type="caution">
    <text evidence="1">The sequence shown here is derived from an EMBL/GenBank/DDBJ whole genome shotgun (WGS) entry which is preliminary data.</text>
</comment>
<keyword evidence="2" id="KW-1185">Reference proteome</keyword>
<evidence type="ECO:0000313" key="2">
    <source>
        <dbReference type="Proteomes" id="UP001589867"/>
    </source>
</evidence>
<dbReference type="RefSeq" id="WP_377250432.1">
    <property type="nucleotide sequence ID" value="NZ_JBHLUH010000017.1"/>
</dbReference>
<organism evidence="1 2">
    <name type="scientific">Phytohabitans kaempferiae</name>
    <dbReference type="NCBI Taxonomy" id="1620943"/>
    <lineage>
        <taxon>Bacteria</taxon>
        <taxon>Bacillati</taxon>
        <taxon>Actinomycetota</taxon>
        <taxon>Actinomycetes</taxon>
        <taxon>Micromonosporales</taxon>
        <taxon>Micromonosporaceae</taxon>
    </lineage>
</organism>
<proteinExistence type="predicted"/>
<evidence type="ECO:0000313" key="1">
    <source>
        <dbReference type="EMBL" id="MFC0528629.1"/>
    </source>
</evidence>
<reference evidence="1 2" key="1">
    <citation type="submission" date="2024-09" db="EMBL/GenBank/DDBJ databases">
        <authorList>
            <person name="Sun Q."/>
            <person name="Mori K."/>
        </authorList>
    </citation>
    <scope>NUCLEOTIDE SEQUENCE [LARGE SCALE GENOMIC DNA]</scope>
    <source>
        <strain evidence="1 2">TBRC 3947</strain>
    </source>
</reference>
<dbReference type="Proteomes" id="UP001589867">
    <property type="component" value="Unassembled WGS sequence"/>
</dbReference>
<accession>A0ABV6M294</accession>